<evidence type="ECO:0000256" key="1">
    <source>
        <dbReference type="SAM" id="Phobius"/>
    </source>
</evidence>
<keyword evidence="1" id="KW-0472">Membrane</keyword>
<protein>
    <recommendedName>
        <fullName evidence="5">TPM domain-containing protein</fullName>
    </recommendedName>
</protein>
<dbReference type="Proteomes" id="UP000176614">
    <property type="component" value="Unassembled WGS sequence"/>
</dbReference>
<comment type="caution">
    <text evidence="3">The sequence shown here is derived from an EMBL/GenBank/DDBJ whole genome shotgun (WGS) entry which is preliminary data.</text>
</comment>
<keyword evidence="2" id="KW-0732">Signal</keyword>
<name>A0A1F4W003_UNCKA</name>
<feature type="signal peptide" evidence="2">
    <location>
        <begin position="1"/>
        <end position="23"/>
    </location>
</feature>
<evidence type="ECO:0000313" key="3">
    <source>
        <dbReference type="EMBL" id="OGC62680.1"/>
    </source>
</evidence>
<keyword evidence="1" id="KW-1133">Transmembrane helix</keyword>
<gene>
    <name evidence="3" type="ORF">A2264_02320</name>
</gene>
<feature type="chain" id="PRO_5009515045" description="TPM domain-containing protein" evidence="2">
    <location>
        <begin position="24"/>
        <end position="357"/>
    </location>
</feature>
<evidence type="ECO:0000313" key="4">
    <source>
        <dbReference type="Proteomes" id="UP000176614"/>
    </source>
</evidence>
<keyword evidence="1" id="KW-0812">Transmembrane</keyword>
<evidence type="ECO:0000256" key="2">
    <source>
        <dbReference type="SAM" id="SignalP"/>
    </source>
</evidence>
<sequence>MRSTVKVFLAVVLVFLLASPALAEDYITAAVNTLQNARVYVYPGTEGTDYYTSAKLESLLRDGDDLVLVMLPAEAEAGTDLLTLARSLSEGLEDTKIIGLAVGRKVIGYAPNLPVGVAADQMERAKSVSNDSVTALVTFSRNIHLWQKANVKQTPTPLPTITPIPKPTSTPRPPMLPEVKRKLSWLSVIFVISLVVVGLGTLVARSQPLFLMSKRKRTLKQTELQIKGIQEDVGLIRDYRVRTELSHACLVALGLVELLEIEGKSQSYTELQLPVLIGNMGIQVKSFLGHESKRHPISQTMNQKLREVLFNYDDLFTKLQEGNESATDLLASIIESNNAMIQALGYLPEDPNKNDQR</sequence>
<dbReference type="EMBL" id="MEVT01000014">
    <property type="protein sequence ID" value="OGC62680.1"/>
    <property type="molecule type" value="Genomic_DNA"/>
</dbReference>
<dbReference type="AlphaFoldDB" id="A0A1F4W003"/>
<proteinExistence type="predicted"/>
<organism evidence="3 4">
    <name type="scientific">candidate division WWE3 bacterium RIFOXYA2_FULL_46_9</name>
    <dbReference type="NCBI Taxonomy" id="1802636"/>
    <lineage>
        <taxon>Bacteria</taxon>
        <taxon>Katanobacteria</taxon>
    </lineage>
</organism>
<reference evidence="3 4" key="1">
    <citation type="journal article" date="2016" name="Nat. Commun.">
        <title>Thousands of microbial genomes shed light on interconnected biogeochemical processes in an aquifer system.</title>
        <authorList>
            <person name="Anantharaman K."/>
            <person name="Brown C.T."/>
            <person name="Hug L.A."/>
            <person name="Sharon I."/>
            <person name="Castelle C.J."/>
            <person name="Probst A.J."/>
            <person name="Thomas B.C."/>
            <person name="Singh A."/>
            <person name="Wilkins M.J."/>
            <person name="Karaoz U."/>
            <person name="Brodie E.L."/>
            <person name="Williams K.H."/>
            <person name="Hubbard S.S."/>
            <person name="Banfield J.F."/>
        </authorList>
    </citation>
    <scope>NUCLEOTIDE SEQUENCE [LARGE SCALE GENOMIC DNA]</scope>
</reference>
<accession>A0A1F4W003</accession>
<feature type="transmembrane region" description="Helical" evidence="1">
    <location>
        <begin position="183"/>
        <end position="204"/>
    </location>
</feature>
<evidence type="ECO:0008006" key="5">
    <source>
        <dbReference type="Google" id="ProtNLM"/>
    </source>
</evidence>